<proteinExistence type="inferred from homology"/>
<feature type="transmembrane region" description="Helical" evidence="7">
    <location>
        <begin position="250"/>
        <end position="272"/>
    </location>
</feature>
<evidence type="ECO:0000256" key="6">
    <source>
        <dbReference type="SAM" id="MobiDB-lite"/>
    </source>
</evidence>
<evidence type="ECO:0000313" key="8">
    <source>
        <dbReference type="EMBL" id="KYP35166.1"/>
    </source>
</evidence>
<comment type="similarity">
    <text evidence="2">Belongs to the UPF0496 family.</text>
</comment>
<feature type="compositionally biased region" description="Polar residues" evidence="6">
    <location>
        <begin position="1"/>
        <end position="11"/>
    </location>
</feature>
<keyword evidence="5 7" id="KW-0472">Membrane</keyword>
<protein>
    <submittedName>
        <fullName evidence="8">UPF0496 protein At1g20180 family</fullName>
    </submittedName>
</protein>
<accession>A0A151QY12</accession>
<feature type="transmembrane region" description="Helical" evidence="7">
    <location>
        <begin position="278"/>
        <end position="296"/>
    </location>
</feature>
<dbReference type="Pfam" id="PF05055">
    <property type="entry name" value="DUF677"/>
    <property type="match status" value="1"/>
</dbReference>
<dbReference type="PANTHER" id="PTHR31113">
    <property type="entry name" value="UPF0496 PROTEIN 3-RELATED"/>
    <property type="match status" value="1"/>
</dbReference>
<evidence type="ECO:0000256" key="1">
    <source>
        <dbReference type="ARBA" id="ARBA00004370"/>
    </source>
</evidence>
<dbReference type="PANTHER" id="PTHR31113:SF20">
    <property type="entry name" value="UPF0496 PROTEIN 2-RELATED"/>
    <property type="match status" value="1"/>
</dbReference>
<dbReference type="Proteomes" id="UP000075243">
    <property type="component" value="Unassembled WGS sequence"/>
</dbReference>
<gene>
    <name evidence="8" type="ORF">KK1_043808</name>
</gene>
<feature type="region of interest" description="Disordered" evidence="6">
    <location>
        <begin position="1"/>
        <end position="24"/>
    </location>
</feature>
<evidence type="ECO:0000256" key="3">
    <source>
        <dbReference type="ARBA" id="ARBA00022692"/>
    </source>
</evidence>
<dbReference type="InterPro" id="IPR007749">
    <property type="entry name" value="DUF677"/>
</dbReference>
<evidence type="ECO:0000256" key="2">
    <source>
        <dbReference type="ARBA" id="ARBA00009074"/>
    </source>
</evidence>
<organism evidence="8 9">
    <name type="scientific">Cajanus cajan</name>
    <name type="common">Pigeon pea</name>
    <name type="synonym">Cajanus indicus</name>
    <dbReference type="NCBI Taxonomy" id="3821"/>
    <lineage>
        <taxon>Eukaryota</taxon>
        <taxon>Viridiplantae</taxon>
        <taxon>Streptophyta</taxon>
        <taxon>Embryophyta</taxon>
        <taxon>Tracheophyta</taxon>
        <taxon>Spermatophyta</taxon>
        <taxon>Magnoliopsida</taxon>
        <taxon>eudicotyledons</taxon>
        <taxon>Gunneridae</taxon>
        <taxon>Pentapetalae</taxon>
        <taxon>rosids</taxon>
        <taxon>fabids</taxon>
        <taxon>Fabales</taxon>
        <taxon>Fabaceae</taxon>
        <taxon>Papilionoideae</taxon>
        <taxon>50 kb inversion clade</taxon>
        <taxon>NPAAA clade</taxon>
        <taxon>indigoferoid/millettioid clade</taxon>
        <taxon>Phaseoleae</taxon>
        <taxon>Cajanus</taxon>
    </lineage>
</organism>
<dbReference type="EMBL" id="KQ484432">
    <property type="protein sequence ID" value="KYP35166.1"/>
    <property type="molecule type" value="Genomic_DNA"/>
</dbReference>
<dbReference type="STRING" id="3821.A0A151QY12"/>
<evidence type="ECO:0000256" key="7">
    <source>
        <dbReference type="SAM" id="Phobius"/>
    </source>
</evidence>
<keyword evidence="3 7" id="KW-0812">Transmembrane</keyword>
<dbReference type="GO" id="GO:0016020">
    <property type="term" value="C:membrane"/>
    <property type="evidence" value="ECO:0007669"/>
    <property type="project" value="UniProtKB-SubCell"/>
</dbReference>
<dbReference type="AlphaFoldDB" id="A0A151QY12"/>
<keyword evidence="9" id="KW-1185">Reference proteome</keyword>
<evidence type="ECO:0000313" key="9">
    <source>
        <dbReference type="Proteomes" id="UP000075243"/>
    </source>
</evidence>
<name>A0A151QY12_CAJCA</name>
<evidence type="ECO:0000256" key="5">
    <source>
        <dbReference type="ARBA" id="ARBA00023136"/>
    </source>
</evidence>
<dbReference type="OMA" id="IAMRGHG"/>
<dbReference type="Gramene" id="C.cajan_41051.t">
    <property type="protein sequence ID" value="C.cajan_41051.t"/>
    <property type="gene ID" value="C.cajan_41051"/>
</dbReference>
<reference evidence="8" key="1">
    <citation type="journal article" date="2012" name="Nat. Biotechnol.">
        <title>Draft genome sequence of pigeonpea (Cajanus cajan), an orphan legume crop of resource-poor farmers.</title>
        <authorList>
            <person name="Varshney R.K."/>
            <person name="Chen W."/>
            <person name="Li Y."/>
            <person name="Bharti A.K."/>
            <person name="Saxena R.K."/>
            <person name="Schlueter J.A."/>
            <person name="Donoghue M.T."/>
            <person name="Azam S."/>
            <person name="Fan G."/>
            <person name="Whaley A.M."/>
            <person name="Farmer A.D."/>
            <person name="Sheridan J."/>
            <person name="Iwata A."/>
            <person name="Tuteja R."/>
            <person name="Penmetsa R.V."/>
            <person name="Wu W."/>
            <person name="Upadhyaya H.D."/>
            <person name="Yang S.P."/>
            <person name="Shah T."/>
            <person name="Saxena K.B."/>
            <person name="Michael T."/>
            <person name="McCombie W.R."/>
            <person name="Yang B."/>
            <person name="Zhang G."/>
            <person name="Yang H."/>
            <person name="Wang J."/>
            <person name="Spillane C."/>
            <person name="Cook D.R."/>
            <person name="May G.D."/>
            <person name="Xu X."/>
            <person name="Jackson S.A."/>
        </authorList>
    </citation>
    <scope>NUCLEOTIDE SEQUENCE [LARGE SCALE GENOMIC DNA]</scope>
</reference>
<comment type="subcellular location">
    <subcellularLocation>
        <location evidence="1">Membrane</location>
    </subcellularLocation>
</comment>
<keyword evidence="4 7" id="KW-1133">Transmembrane helix</keyword>
<sequence length="410" mass="47382">MRSRTDISLVNANMDHHHSSSRLGQVPFRHRSYRKYTSCRIRTRRLGTSRKACEEDGLRNKRSVNEEYLEAFRTKSYIEICNKAQVRIGKTSTKTLSSSSSSSSSPSSIPLCMQLTEYLLEPRQETITNITKRLKLHHLLVEYFEASLEACRCCDTILEAIHSMRFAYRRITRVVKLSKMVLDDANDQSNNNNNKDAMYRELASFALQNNPLSSVNTVQFRVIHDKYVELLHRLRSMRREIRRRLTMKRVFKNVAGVALVTSHSVVLVALLVFAFHSMVGLVAAPSILCSLVGLFLKKDRENIGLRACERLCEQLDVAAKGVYILINDLDTMSRMVKRLHDEVEHRRVVAQVCVRNGKCEILKQVMREFCDQESSFLELLDELEGHVYLCFLTTNRSRRLVMQEITEKKD</sequence>
<evidence type="ECO:0000256" key="4">
    <source>
        <dbReference type="ARBA" id="ARBA00022989"/>
    </source>
</evidence>